<organism evidence="2 3">
    <name type="scientific">[Myrmecia] bisecta</name>
    <dbReference type="NCBI Taxonomy" id="41462"/>
    <lineage>
        <taxon>Eukaryota</taxon>
        <taxon>Viridiplantae</taxon>
        <taxon>Chlorophyta</taxon>
        <taxon>core chlorophytes</taxon>
        <taxon>Trebouxiophyceae</taxon>
        <taxon>Trebouxiales</taxon>
        <taxon>Trebouxiaceae</taxon>
        <taxon>Myrmecia</taxon>
    </lineage>
</organism>
<dbReference type="AlphaFoldDB" id="A0AAW1Q893"/>
<feature type="region of interest" description="Disordered" evidence="1">
    <location>
        <begin position="117"/>
        <end position="141"/>
    </location>
</feature>
<dbReference type="EMBL" id="JALJOR010000005">
    <property type="protein sequence ID" value="KAK9816552.1"/>
    <property type="molecule type" value="Genomic_DNA"/>
</dbReference>
<reference evidence="2 3" key="1">
    <citation type="journal article" date="2024" name="Nat. Commun.">
        <title>Phylogenomics reveals the evolutionary origins of lichenization in chlorophyte algae.</title>
        <authorList>
            <person name="Puginier C."/>
            <person name="Libourel C."/>
            <person name="Otte J."/>
            <person name="Skaloud P."/>
            <person name="Haon M."/>
            <person name="Grisel S."/>
            <person name="Petersen M."/>
            <person name="Berrin J.G."/>
            <person name="Delaux P.M."/>
            <person name="Dal Grande F."/>
            <person name="Keller J."/>
        </authorList>
    </citation>
    <scope>NUCLEOTIDE SEQUENCE [LARGE SCALE GENOMIC DNA]</scope>
    <source>
        <strain evidence="2 3">SAG 2043</strain>
    </source>
</reference>
<name>A0AAW1Q893_9CHLO</name>
<proteinExistence type="predicted"/>
<accession>A0AAW1Q893</accession>
<feature type="compositionally biased region" description="Polar residues" evidence="1">
    <location>
        <begin position="42"/>
        <end position="54"/>
    </location>
</feature>
<keyword evidence="3" id="KW-1185">Reference proteome</keyword>
<dbReference type="Proteomes" id="UP001489004">
    <property type="component" value="Unassembled WGS sequence"/>
</dbReference>
<feature type="region of interest" description="Disordered" evidence="1">
    <location>
        <begin position="1"/>
        <end position="63"/>
    </location>
</feature>
<protein>
    <submittedName>
        <fullName evidence="2">Uncharacterized protein</fullName>
    </submittedName>
</protein>
<sequence length="325" mass="36423">MPVATSGMIDPEGPWKHNTYPTVLRPAGQAKTVSPLLRPIKSPSQKNQESISQQEARDRGAAERRGRIFWRAESQFHHNGELASQEVRPQTGRALGENNPLVHGSYNPIRREWEVLPPEGTPLDREQPLPGSNRESLKKPTAYGPPTTGQYDCILHQWVVQPDAETHKQRQKQVAREKGVRSLHIDGCRPTSAAWQGTYDPIRCEWVQAPLGSMDANASLRSQQEADKRLSGRGMVHLRSVHGEYDPIRGTWSVPPSDAEEHEQALRLKLHGDVPSKRVVPRSPNVGVYNPILNQWIEPPKNGRIIQGLTLLTRLTADVRVLFGL</sequence>
<gene>
    <name evidence="2" type="ORF">WJX72_001827</name>
</gene>
<evidence type="ECO:0000313" key="2">
    <source>
        <dbReference type="EMBL" id="KAK9816552.1"/>
    </source>
</evidence>
<evidence type="ECO:0000256" key="1">
    <source>
        <dbReference type="SAM" id="MobiDB-lite"/>
    </source>
</evidence>
<comment type="caution">
    <text evidence="2">The sequence shown here is derived from an EMBL/GenBank/DDBJ whole genome shotgun (WGS) entry which is preliminary data.</text>
</comment>
<evidence type="ECO:0000313" key="3">
    <source>
        <dbReference type="Proteomes" id="UP001489004"/>
    </source>
</evidence>